<feature type="region of interest" description="Disordered" evidence="1">
    <location>
        <begin position="1030"/>
        <end position="1098"/>
    </location>
</feature>
<keyword evidence="2" id="KW-1185">Reference proteome</keyword>
<feature type="region of interest" description="Disordered" evidence="1">
    <location>
        <begin position="308"/>
        <end position="384"/>
    </location>
</feature>
<feature type="region of interest" description="Disordered" evidence="1">
    <location>
        <begin position="99"/>
        <end position="121"/>
    </location>
</feature>
<feature type="compositionally biased region" description="Polar residues" evidence="1">
    <location>
        <begin position="1057"/>
        <end position="1070"/>
    </location>
</feature>
<feature type="compositionally biased region" description="Basic and acidic residues" evidence="1">
    <location>
        <begin position="370"/>
        <end position="384"/>
    </location>
</feature>
<feature type="region of interest" description="Disordered" evidence="1">
    <location>
        <begin position="446"/>
        <end position="504"/>
    </location>
</feature>
<evidence type="ECO:0000313" key="3">
    <source>
        <dbReference type="RefSeq" id="XP_012573344.1"/>
    </source>
</evidence>
<feature type="compositionally biased region" description="Polar residues" evidence="1">
    <location>
        <begin position="1117"/>
        <end position="1132"/>
    </location>
</feature>
<feature type="region of interest" description="Disordered" evidence="1">
    <location>
        <begin position="518"/>
        <end position="564"/>
    </location>
</feature>
<feature type="region of interest" description="Disordered" evidence="1">
    <location>
        <begin position="397"/>
        <end position="425"/>
    </location>
</feature>
<dbReference type="PaxDb" id="3827-XP_004508242.1"/>
<evidence type="ECO:0000313" key="2">
    <source>
        <dbReference type="Proteomes" id="UP000087171"/>
    </source>
</evidence>
<dbReference type="OrthoDB" id="1915143at2759"/>
<gene>
    <name evidence="3" type="primary">LOC101507127</name>
</gene>
<dbReference type="PANTHER" id="PTHR31115:SF3">
    <property type="entry name" value="EXPRESSED PROTEIN"/>
    <property type="match status" value="1"/>
</dbReference>
<feature type="region of interest" description="Disordered" evidence="1">
    <location>
        <begin position="1110"/>
        <end position="1218"/>
    </location>
</feature>
<feature type="compositionally biased region" description="Low complexity" evidence="1">
    <location>
        <begin position="462"/>
        <end position="478"/>
    </location>
</feature>
<feature type="region of interest" description="Disordered" evidence="1">
    <location>
        <begin position="635"/>
        <end position="654"/>
    </location>
</feature>
<dbReference type="STRING" id="3827.A0A1S3ED87"/>
<evidence type="ECO:0000256" key="1">
    <source>
        <dbReference type="SAM" id="MobiDB-lite"/>
    </source>
</evidence>
<dbReference type="RefSeq" id="XP_012573344.1">
    <property type="nucleotide sequence ID" value="XM_012717890.2"/>
</dbReference>
<organism evidence="2 3">
    <name type="scientific">Cicer arietinum</name>
    <name type="common">Chickpea</name>
    <name type="synonym">Garbanzo</name>
    <dbReference type="NCBI Taxonomy" id="3827"/>
    <lineage>
        <taxon>Eukaryota</taxon>
        <taxon>Viridiplantae</taxon>
        <taxon>Streptophyta</taxon>
        <taxon>Embryophyta</taxon>
        <taxon>Tracheophyta</taxon>
        <taxon>Spermatophyta</taxon>
        <taxon>Magnoliopsida</taxon>
        <taxon>eudicotyledons</taxon>
        <taxon>Gunneridae</taxon>
        <taxon>Pentapetalae</taxon>
        <taxon>rosids</taxon>
        <taxon>fabids</taxon>
        <taxon>Fabales</taxon>
        <taxon>Fabaceae</taxon>
        <taxon>Papilionoideae</taxon>
        <taxon>50 kb inversion clade</taxon>
        <taxon>NPAAA clade</taxon>
        <taxon>Hologalegina</taxon>
        <taxon>IRL clade</taxon>
        <taxon>Cicereae</taxon>
        <taxon>Cicer</taxon>
    </lineage>
</organism>
<feature type="compositionally biased region" description="Low complexity" evidence="1">
    <location>
        <begin position="490"/>
        <end position="504"/>
    </location>
</feature>
<accession>A0A1S3ED87</accession>
<name>A0A1S3ED87_CICAR</name>
<dbReference type="GeneID" id="101507127"/>
<feature type="compositionally biased region" description="Polar residues" evidence="1">
    <location>
        <begin position="291"/>
        <end position="303"/>
    </location>
</feature>
<feature type="compositionally biased region" description="Polar residues" evidence="1">
    <location>
        <begin position="399"/>
        <end position="410"/>
    </location>
</feature>
<feature type="region of interest" description="Disordered" evidence="1">
    <location>
        <begin position="171"/>
        <end position="194"/>
    </location>
</feature>
<reference evidence="3" key="2">
    <citation type="submission" date="2025-08" db="UniProtKB">
        <authorList>
            <consortium name="RefSeq"/>
        </authorList>
    </citation>
    <scope>IDENTIFICATION</scope>
    <source>
        <tissue evidence="3">Etiolated seedlings</tissue>
    </source>
</reference>
<feature type="region of interest" description="Disordered" evidence="1">
    <location>
        <begin position="284"/>
        <end position="303"/>
    </location>
</feature>
<reference evidence="2" key="1">
    <citation type="journal article" date="2013" name="Nat. Biotechnol.">
        <title>Draft genome sequence of chickpea (Cicer arietinum) provides a resource for trait improvement.</title>
        <authorList>
            <person name="Varshney R.K."/>
            <person name="Song C."/>
            <person name="Saxena R.K."/>
            <person name="Azam S."/>
            <person name="Yu S."/>
            <person name="Sharpe A.G."/>
            <person name="Cannon S."/>
            <person name="Baek J."/>
            <person name="Rosen B.D."/>
            <person name="Tar'an B."/>
            <person name="Millan T."/>
            <person name="Zhang X."/>
            <person name="Ramsay L.D."/>
            <person name="Iwata A."/>
            <person name="Wang Y."/>
            <person name="Nelson W."/>
            <person name="Farmer A.D."/>
            <person name="Gaur P.M."/>
            <person name="Soderlund C."/>
            <person name="Penmetsa R.V."/>
            <person name="Xu C."/>
            <person name="Bharti A.K."/>
            <person name="He W."/>
            <person name="Winter P."/>
            <person name="Zhao S."/>
            <person name="Hane J.K."/>
            <person name="Carrasquilla-Garcia N."/>
            <person name="Condie J.A."/>
            <person name="Upadhyaya H.D."/>
            <person name="Luo M.C."/>
            <person name="Thudi M."/>
            <person name="Gowda C.L."/>
            <person name="Singh N.P."/>
            <person name="Lichtenzveig J."/>
            <person name="Gali K.K."/>
            <person name="Rubio J."/>
            <person name="Nadarajan N."/>
            <person name="Dolezel J."/>
            <person name="Bansal K.C."/>
            <person name="Xu X."/>
            <person name="Edwards D."/>
            <person name="Zhang G."/>
            <person name="Kahl G."/>
            <person name="Gil J."/>
            <person name="Singh K.B."/>
            <person name="Datta S.K."/>
            <person name="Jackson S.A."/>
            <person name="Wang J."/>
            <person name="Cook D.R."/>
        </authorList>
    </citation>
    <scope>NUCLEOTIDE SEQUENCE [LARGE SCALE GENOMIC DNA]</scope>
    <source>
        <strain evidence="2">cv. CDC Frontier</strain>
    </source>
</reference>
<feature type="compositionally biased region" description="Basic and acidic residues" evidence="1">
    <location>
        <begin position="552"/>
        <end position="564"/>
    </location>
</feature>
<dbReference type="KEGG" id="cam:101507127"/>
<feature type="region of interest" description="Disordered" evidence="1">
    <location>
        <begin position="1"/>
        <end position="35"/>
    </location>
</feature>
<feature type="compositionally biased region" description="Basic residues" evidence="1">
    <location>
        <begin position="1159"/>
        <end position="1169"/>
    </location>
</feature>
<protein>
    <submittedName>
        <fullName evidence="3">Uncharacterized protein LOC101507127</fullName>
    </submittedName>
</protein>
<feature type="compositionally biased region" description="Low complexity" evidence="1">
    <location>
        <begin position="1044"/>
        <end position="1056"/>
    </location>
</feature>
<dbReference type="eggNOG" id="ENOG502QQJ5">
    <property type="taxonomic scope" value="Eukaryota"/>
</dbReference>
<feature type="compositionally biased region" description="Polar residues" evidence="1">
    <location>
        <begin position="1194"/>
        <end position="1205"/>
    </location>
</feature>
<dbReference type="PANTHER" id="PTHR31115">
    <property type="entry name" value="OS05G0107300 PROTEIN"/>
    <property type="match status" value="1"/>
</dbReference>
<dbReference type="Proteomes" id="UP000087171">
    <property type="component" value="Chromosome Ca7"/>
</dbReference>
<sequence>MATSSKFDPSSNSPDRPLYTGQRGSHLAASLDRSGSFRECTENPILSSLPNMLRSSSPATHGDVESFFNYVHFDPKLLVLDPKSNRHMDYKRHVNAALGISPDESPSSAAKGKLPPSPVPEDVKRLRDNLYANNVKARERGKMFNEALSVFNEVFPTVTLKKRSRVEGFSNDRSSVMSNDRSVLGPSMGKVGVQGHPVTGAFELDQQKSEERTKNLIPNKRTRTSMVDLKMDVRTNSLVRPSGIVDRDKEKLRNANNGLVQSEERTLPIGGEGWEKSKMKKKRSCIKLDGSPSTTSNKPVNGFQETKQGMQQRLAADSRSKLSNDSNSFRLGVSNGTVAAGKSDGTSQQTGLGIRTPTHRNEQDNNSLVNDKRGRPVSSDKERVSFRAVNKATVRDEFNSASPTSSTKMTTAIRAPRSGSGVAPKLSPIVHRTAVSNDWELSHCATKPPAGVSSTNNRKRAASAQSSSPPVVPWQRPQKSSRTARRTSCVPVVSSNDDSPAVDVVSDVAGNDVGLAFARRPAGSSPQQIRLKGEPSPSAALSESEESGVGEVKPKEKGRKPEEIDLKAVQTVPKVSNLVTRKSKLVSGEELGDGVRRQGRTGRGLNVTRSLAPMTSEKLGNMGTAKQLRSARIGCDKNESKGGRPPTRKLSDRKAYARQKPTAISAAADYFVGSEDGHGELLAAVKGVINSAYSFSSPFWKQMEPFFSLISEEDITYWKQKVNLESSTLTSTPFPSNIYGCKTIVNGYGLIGCKRNVMNDAMNTEKLPLPKGDHNVVPLCQRLIAALISEEDRNGGNESFNFDAYNTESEPDGELELSGFGHRSLTNFQFACHSTYNDMIDIPNFGLNPSFANSVNGFLHDKTLMSSLACSELQYNSLGINDKLLLELQSIGLAPEPVPEMVQEDDETILDDITRLDELYQGQVSKRKDLLDGLLKSASAARELQEKDFDQRALDQLVVTAYEKYTACRGSSASGGKNASTKMVRQAALAFVKWTLERYHQFEDTGKSCFSEPLFKNMFLSATSQHSIVRQSDGMEADPSKPHTSSSLSLETRSASIGSQQSPSQFCQNKDNLDLGSSDMLPALNHSSEQTSGKEDLWSNRVKKRELFLDDVGGTQGNSNVPGIGSSLTSSAKGKRSERERNGTTKVGRPASSSAKGERKSKAKPKQKATQHSVSVNGLLGKLSEQPKPALPSVSKSNEMPSNRNANEKGEFGLGGLEEPIDLSNLQLPGMDVLGDPGDLADQGQDIGSWLNIDDDGLHDDFDCMGLEIPMDDLSDLNMMV</sequence>
<feature type="compositionally biased region" description="Polar residues" evidence="1">
    <location>
        <begin position="323"/>
        <end position="337"/>
    </location>
</feature>
<feature type="compositionally biased region" description="Polar residues" evidence="1">
    <location>
        <begin position="171"/>
        <end position="181"/>
    </location>
</feature>
<proteinExistence type="predicted"/>
<feature type="compositionally biased region" description="Polar residues" evidence="1">
    <location>
        <begin position="1"/>
        <end position="14"/>
    </location>
</feature>